<reference evidence="3" key="1">
    <citation type="journal article" date="2019" name="Int. J. Syst. Evol. Microbiol.">
        <title>The Global Catalogue of Microorganisms (GCM) 10K type strain sequencing project: providing services to taxonomists for standard genome sequencing and annotation.</title>
        <authorList>
            <consortium name="The Broad Institute Genomics Platform"/>
            <consortium name="The Broad Institute Genome Sequencing Center for Infectious Disease"/>
            <person name="Wu L."/>
            <person name="Ma J."/>
        </authorList>
    </citation>
    <scope>NUCLEOTIDE SEQUENCE [LARGE SCALE GENOMIC DNA]</scope>
    <source>
        <strain evidence="3">2902at01</strain>
    </source>
</reference>
<name>A0ABV8KG39_9ACTN</name>
<sequence length="157" mass="17137">MITYYDDRSVQVTSDAVRVGGRTVPVRDLTRVWHERGRRSWRVTARRGALGAAMAGPVVAAVAGLLIALGLHASLTVTVALVGVSCLVGLTAGPLADVLLEQMDRSYARGARELRLWAEVRGRRVLLLHTRDALRFGQIYRAVQRAVEQAGLAPSRR</sequence>
<dbReference type="InterPro" id="IPR045629">
    <property type="entry name" value="DUF6232"/>
</dbReference>
<comment type="caution">
    <text evidence="2">The sequence shown here is derived from an EMBL/GenBank/DDBJ whole genome shotgun (WGS) entry which is preliminary data.</text>
</comment>
<keyword evidence="1" id="KW-0812">Transmembrane</keyword>
<feature type="transmembrane region" description="Helical" evidence="1">
    <location>
        <begin position="48"/>
        <end position="71"/>
    </location>
</feature>
<feature type="transmembrane region" description="Helical" evidence="1">
    <location>
        <begin position="77"/>
        <end position="100"/>
    </location>
</feature>
<evidence type="ECO:0000313" key="2">
    <source>
        <dbReference type="EMBL" id="MFC4104956.1"/>
    </source>
</evidence>
<dbReference type="Proteomes" id="UP001595868">
    <property type="component" value="Unassembled WGS sequence"/>
</dbReference>
<gene>
    <name evidence="2" type="ORF">ACFOX0_03245</name>
</gene>
<keyword evidence="1" id="KW-1133">Transmembrane helix</keyword>
<keyword evidence="3" id="KW-1185">Reference proteome</keyword>
<organism evidence="2 3">
    <name type="scientific">Micromonospora zhanjiangensis</name>
    <dbReference type="NCBI Taxonomy" id="1522057"/>
    <lineage>
        <taxon>Bacteria</taxon>
        <taxon>Bacillati</taxon>
        <taxon>Actinomycetota</taxon>
        <taxon>Actinomycetes</taxon>
        <taxon>Micromonosporales</taxon>
        <taxon>Micromonosporaceae</taxon>
        <taxon>Micromonospora</taxon>
    </lineage>
</organism>
<protein>
    <submittedName>
        <fullName evidence="2">DUF6232 family protein</fullName>
    </submittedName>
</protein>
<proteinExistence type="predicted"/>
<dbReference type="RefSeq" id="WP_377541949.1">
    <property type="nucleotide sequence ID" value="NZ_JBHSBN010000002.1"/>
</dbReference>
<dbReference type="EMBL" id="JBHSBN010000002">
    <property type="protein sequence ID" value="MFC4104956.1"/>
    <property type="molecule type" value="Genomic_DNA"/>
</dbReference>
<accession>A0ABV8KG39</accession>
<evidence type="ECO:0000313" key="3">
    <source>
        <dbReference type="Proteomes" id="UP001595868"/>
    </source>
</evidence>
<keyword evidence="1" id="KW-0472">Membrane</keyword>
<evidence type="ECO:0000256" key="1">
    <source>
        <dbReference type="SAM" id="Phobius"/>
    </source>
</evidence>
<dbReference type="Pfam" id="PF19744">
    <property type="entry name" value="DUF6232"/>
    <property type="match status" value="1"/>
</dbReference>